<dbReference type="PATRIC" id="fig|405446.3.peg.1881"/>
<dbReference type="Gene3D" id="3.40.50.1820">
    <property type="entry name" value="alpha/beta hydrolase"/>
    <property type="match status" value="1"/>
</dbReference>
<sequence length="653" mass="72122">MNPNPQTWIRRLLPVVAVMALLLSSGCAMVKMKAVSNTDYVMLKRGDILSTGKLSALSQESLSVIGLTESDCNKDMPSCRQTVASNDGLQSEQRLSTLAELWMQQALALTPKAKGNEPIELPPAALNAWLETARYSYLYLFFSGRSPAQRALEDRLTQVRDYYNYATEQAASVVFQRTRARALEGEDINRPVQVDDWTIRTKFDDLKLQGVPKQLVAASSVSFAGLRSSYRRDGFGAELVAMMEAPTLAQAIEVEERKQDLPVYSEMPAINVTAVLNFSGNTLEEILATRDVQLEAYSPDQSSIQIRGQEVPLAANFTAAYGLWLAQSGFATESLRTLFGRGEGIREPHIYLMQPYDPNKRIIFMLHGLASSPEAWVNLANEIMGDEEMREHYQVWSVYYPTNAPIALNRYTISKAFNGTLRHFDPSGTAPASHDMVFIGHSMGGVIARLMLSDSGDVLWENTRQRYNLQGERLARVEAKLGPVLHFTPQPNVERAIFLASPHKGTDAAGNRLGRLIGRLVRLPLTILGAFGDAFMALQDPGETDGKKPKEPVITNSIENLKASDPFIEASSALPIKPGLKYHSIIAKRKADVPTPESDDGLVPYWSAHLDGALSEKVIVSGHSVQETPEAVLEVRRILRQDLLEVDGVDSAH</sequence>
<organism evidence="1 2">
    <name type="scientific">Stenotrophomonas terrae</name>
    <dbReference type="NCBI Taxonomy" id="405446"/>
    <lineage>
        <taxon>Bacteria</taxon>
        <taxon>Pseudomonadati</taxon>
        <taxon>Pseudomonadota</taxon>
        <taxon>Gammaproteobacteria</taxon>
        <taxon>Lysobacterales</taxon>
        <taxon>Lysobacteraceae</taxon>
        <taxon>Stenotrophomonas</taxon>
    </lineage>
</organism>
<dbReference type="SUPFAM" id="SSF53474">
    <property type="entry name" value="alpha/beta-Hydrolases"/>
    <property type="match status" value="1"/>
</dbReference>
<dbReference type="OrthoDB" id="869379at2"/>
<dbReference type="AlphaFoldDB" id="A0A0R0CBK1"/>
<name>A0A0R0CBK1_9GAMM</name>
<dbReference type="Proteomes" id="UP000051863">
    <property type="component" value="Unassembled WGS sequence"/>
</dbReference>
<comment type="caution">
    <text evidence="1">The sequence shown here is derived from an EMBL/GenBank/DDBJ whole genome shotgun (WGS) entry which is preliminary data.</text>
</comment>
<evidence type="ECO:0000313" key="1">
    <source>
        <dbReference type="EMBL" id="KRG66975.1"/>
    </source>
</evidence>
<protein>
    <submittedName>
        <fullName evidence="1">Uncharacterized protein</fullName>
    </submittedName>
</protein>
<accession>A0A0R0CBK1</accession>
<dbReference type="RefSeq" id="WP_057628917.1">
    <property type="nucleotide sequence ID" value="NZ_LDJJ01000037.1"/>
</dbReference>
<reference evidence="1 2" key="1">
    <citation type="submission" date="2015-05" db="EMBL/GenBank/DDBJ databases">
        <title>Genome sequencing and analysis of members of genus Stenotrophomonas.</title>
        <authorList>
            <person name="Patil P.P."/>
            <person name="Midha S."/>
            <person name="Patil P.B."/>
        </authorList>
    </citation>
    <scope>NUCLEOTIDE SEQUENCE [LARGE SCALE GENOMIC DNA]</scope>
    <source>
        <strain evidence="1 2">DSM 18941</strain>
    </source>
</reference>
<dbReference type="EMBL" id="LDJJ01000037">
    <property type="protein sequence ID" value="KRG66975.1"/>
    <property type="molecule type" value="Genomic_DNA"/>
</dbReference>
<keyword evidence="2" id="KW-1185">Reference proteome</keyword>
<dbReference type="InterPro" id="IPR029058">
    <property type="entry name" value="AB_hydrolase_fold"/>
</dbReference>
<proteinExistence type="predicted"/>
<evidence type="ECO:0000313" key="2">
    <source>
        <dbReference type="Proteomes" id="UP000051863"/>
    </source>
</evidence>
<gene>
    <name evidence="1" type="ORF">ABB27_11895</name>
</gene>